<dbReference type="Pfam" id="PF13185">
    <property type="entry name" value="GAF_2"/>
    <property type="match status" value="2"/>
</dbReference>
<dbReference type="InterPro" id="IPR003018">
    <property type="entry name" value="GAF"/>
</dbReference>
<dbReference type="NCBIfam" id="TIGR00229">
    <property type="entry name" value="sensory_box"/>
    <property type="match status" value="7"/>
</dbReference>
<comment type="caution">
    <text evidence="11">The sequence shown here is derived from an EMBL/GenBank/DDBJ whole genome shotgun (WGS) entry which is preliminary data.</text>
</comment>
<dbReference type="PANTHER" id="PTHR43304:SF1">
    <property type="entry name" value="PAC DOMAIN-CONTAINING PROTEIN"/>
    <property type="match status" value="1"/>
</dbReference>
<dbReference type="PANTHER" id="PTHR43304">
    <property type="entry name" value="PHYTOCHROME-LIKE PROTEIN CPH1"/>
    <property type="match status" value="1"/>
</dbReference>
<dbReference type="EMBL" id="JAMQOT010000006">
    <property type="protein sequence ID" value="MDF9747259.1"/>
    <property type="molecule type" value="Genomic_DNA"/>
</dbReference>
<feature type="domain" description="PAC" evidence="10">
    <location>
        <begin position="511"/>
        <end position="562"/>
    </location>
</feature>
<keyword evidence="8" id="KW-1133">Transmembrane helix</keyword>
<evidence type="ECO:0000313" key="12">
    <source>
        <dbReference type="Proteomes" id="UP001154061"/>
    </source>
</evidence>
<feature type="domain" description="PAC" evidence="10">
    <location>
        <begin position="1014"/>
        <end position="1064"/>
    </location>
</feature>
<evidence type="ECO:0000313" key="11">
    <source>
        <dbReference type="EMBL" id="MDF9747259.1"/>
    </source>
</evidence>
<dbReference type="InterPro" id="IPR052162">
    <property type="entry name" value="Sensor_kinase/Photoreceptor"/>
</dbReference>
<evidence type="ECO:0000259" key="9">
    <source>
        <dbReference type="PROSITE" id="PS50112"/>
    </source>
</evidence>
<dbReference type="InterPro" id="IPR001610">
    <property type="entry name" value="PAC"/>
</dbReference>
<proteinExistence type="predicted"/>
<dbReference type="InterPro" id="IPR029016">
    <property type="entry name" value="GAF-like_dom_sf"/>
</dbReference>
<evidence type="ECO:0000256" key="5">
    <source>
        <dbReference type="ARBA" id="ARBA00022777"/>
    </source>
</evidence>
<dbReference type="PROSITE" id="PS50112">
    <property type="entry name" value="PAS"/>
    <property type="match status" value="6"/>
</dbReference>
<protein>
    <recommendedName>
        <fullName evidence="2">histidine kinase</fullName>
        <ecNumber evidence="2">2.7.13.3</ecNumber>
    </recommendedName>
</protein>
<feature type="domain" description="PAS" evidence="9">
    <location>
        <begin position="720"/>
        <end position="764"/>
    </location>
</feature>
<evidence type="ECO:0000256" key="2">
    <source>
        <dbReference type="ARBA" id="ARBA00012438"/>
    </source>
</evidence>
<dbReference type="InterPro" id="IPR013324">
    <property type="entry name" value="RNA_pol_sigma_r3/r4-like"/>
</dbReference>
<feature type="domain" description="PAS" evidence="9">
    <location>
        <begin position="315"/>
        <end position="385"/>
    </location>
</feature>
<comment type="catalytic activity">
    <reaction evidence="1">
        <text>ATP + protein L-histidine = ADP + protein N-phospho-L-histidine.</text>
        <dbReference type="EC" id="2.7.13.3"/>
    </reaction>
</comment>
<dbReference type="Pfam" id="PF00989">
    <property type="entry name" value="PAS"/>
    <property type="match status" value="1"/>
</dbReference>
<reference evidence="11" key="1">
    <citation type="submission" date="2022-06" db="EMBL/GenBank/DDBJ databases">
        <title>Natrinema sp. a new haloarchaeum isolate from saline soil.</title>
        <authorList>
            <person name="Strakova D."/>
            <person name="Galisteo C."/>
            <person name="Sanchez-Porro C."/>
            <person name="Ventosa A."/>
        </authorList>
    </citation>
    <scope>NUCLEOTIDE SEQUENCE</scope>
    <source>
        <strain evidence="11">S1CR25-10</strain>
    </source>
</reference>
<dbReference type="InterPro" id="IPR007050">
    <property type="entry name" value="HTH_bacterioopsin"/>
</dbReference>
<evidence type="ECO:0000256" key="8">
    <source>
        <dbReference type="SAM" id="Phobius"/>
    </source>
</evidence>
<dbReference type="SUPFAM" id="SSF88659">
    <property type="entry name" value="Sigma3 and sigma4 domains of RNA polymerase sigma factors"/>
    <property type="match status" value="1"/>
</dbReference>
<feature type="domain" description="PAC" evidence="10">
    <location>
        <begin position="767"/>
        <end position="818"/>
    </location>
</feature>
<dbReference type="PROSITE" id="PS50113">
    <property type="entry name" value="PAC"/>
    <property type="match status" value="7"/>
</dbReference>
<feature type="domain" description="PAC" evidence="10">
    <location>
        <begin position="387"/>
        <end position="438"/>
    </location>
</feature>
<dbReference type="InterPro" id="IPR013767">
    <property type="entry name" value="PAS_fold"/>
</dbReference>
<evidence type="ECO:0000256" key="7">
    <source>
        <dbReference type="ARBA" id="ARBA00023163"/>
    </source>
</evidence>
<dbReference type="Gene3D" id="1.10.10.10">
    <property type="entry name" value="Winged helix-like DNA-binding domain superfamily/Winged helix DNA-binding domain"/>
    <property type="match status" value="1"/>
</dbReference>
<dbReference type="InterPro" id="IPR013655">
    <property type="entry name" value="PAS_fold_3"/>
</dbReference>
<dbReference type="InterPro" id="IPR031803">
    <property type="entry name" value="BAT_GAF/HTH-assoc"/>
</dbReference>
<dbReference type="SUPFAM" id="SSF55785">
    <property type="entry name" value="PYP-like sensor domain (PAS domain)"/>
    <property type="match status" value="7"/>
</dbReference>
<keyword evidence="8" id="KW-0472">Membrane</keyword>
<name>A0A9Q4L4P0_9EURY</name>
<feature type="domain" description="PAS" evidence="9">
    <location>
        <begin position="815"/>
        <end position="885"/>
    </location>
</feature>
<keyword evidence="6" id="KW-0805">Transcription regulation</keyword>
<dbReference type="RefSeq" id="WP_277523137.1">
    <property type="nucleotide sequence ID" value="NZ_JAMQOT010000006.1"/>
</dbReference>
<feature type="domain" description="PAS" evidence="9">
    <location>
        <begin position="942"/>
        <end position="988"/>
    </location>
</feature>
<dbReference type="SMART" id="SM00091">
    <property type="entry name" value="PAS"/>
    <property type="match status" value="7"/>
</dbReference>
<dbReference type="SMART" id="SM00065">
    <property type="entry name" value="GAF"/>
    <property type="match status" value="2"/>
</dbReference>
<organism evidence="11 12">
    <name type="scientific">Natrinema salsiterrestre</name>
    <dbReference type="NCBI Taxonomy" id="2950540"/>
    <lineage>
        <taxon>Archaea</taxon>
        <taxon>Methanobacteriati</taxon>
        <taxon>Methanobacteriota</taxon>
        <taxon>Stenosarchaea group</taxon>
        <taxon>Halobacteria</taxon>
        <taxon>Halobacteriales</taxon>
        <taxon>Natrialbaceae</taxon>
        <taxon>Natrinema</taxon>
    </lineage>
</organism>
<dbReference type="Pfam" id="PF15915">
    <property type="entry name" value="BAT"/>
    <property type="match status" value="1"/>
</dbReference>
<dbReference type="EC" id="2.7.13.3" evidence="2"/>
<dbReference type="InterPro" id="IPR035965">
    <property type="entry name" value="PAS-like_dom_sf"/>
</dbReference>
<keyword evidence="3" id="KW-0597">Phosphoprotein</keyword>
<dbReference type="CDD" id="cd00130">
    <property type="entry name" value="PAS"/>
    <property type="match status" value="7"/>
</dbReference>
<evidence type="ECO:0000259" key="10">
    <source>
        <dbReference type="PROSITE" id="PS50113"/>
    </source>
</evidence>
<dbReference type="InterPro" id="IPR000700">
    <property type="entry name" value="PAS-assoc_C"/>
</dbReference>
<dbReference type="Pfam" id="PF04967">
    <property type="entry name" value="HTH_10"/>
    <property type="match status" value="1"/>
</dbReference>
<feature type="transmembrane region" description="Helical" evidence="8">
    <location>
        <begin position="19"/>
        <end position="38"/>
    </location>
</feature>
<feature type="domain" description="PAC" evidence="10">
    <location>
        <begin position="889"/>
        <end position="941"/>
    </location>
</feature>
<evidence type="ECO:0000256" key="3">
    <source>
        <dbReference type="ARBA" id="ARBA00022553"/>
    </source>
</evidence>
<dbReference type="InterPro" id="IPR013656">
    <property type="entry name" value="PAS_4"/>
</dbReference>
<feature type="domain" description="PAS" evidence="9">
    <location>
        <begin position="439"/>
        <end position="509"/>
    </location>
</feature>
<evidence type="ECO:0000256" key="6">
    <source>
        <dbReference type="ARBA" id="ARBA00023015"/>
    </source>
</evidence>
<keyword evidence="7" id="KW-0804">Transcription</keyword>
<keyword evidence="8" id="KW-0812">Transmembrane</keyword>
<feature type="domain" description="PAS" evidence="9">
    <location>
        <begin position="1065"/>
        <end position="1137"/>
    </location>
</feature>
<feature type="domain" description="PAC" evidence="10">
    <location>
        <begin position="1140"/>
        <end position="1191"/>
    </location>
</feature>
<dbReference type="Proteomes" id="UP001154061">
    <property type="component" value="Unassembled WGS sequence"/>
</dbReference>
<dbReference type="Gene3D" id="3.30.450.20">
    <property type="entry name" value="PAS domain"/>
    <property type="match status" value="7"/>
</dbReference>
<gene>
    <name evidence="11" type="ORF">NDI89_16860</name>
</gene>
<feature type="domain" description="PAC" evidence="10">
    <location>
        <begin position="639"/>
        <end position="690"/>
    </location>
</feature>
<evidence type="ECO:0000256" key="1">
    <source>
        <dbReference type="ARBA" id="ARBA00000085"/>
    </source>
</evidence>
<dbReference type="GO" id="GO:0006355">
    <property type="term" value="P:regulation of DNA-templated transcription"/>
    <property type="evidence" value="ECO:0007669"/>
    <property type="project" value="InterPro"/>
</dbReference>
<dbReference type="SMART" id="SM00086">
    <property type="entry name" value="PAC"/>
    <property type="match status" value="7"/>
</dbReference>
<accession>A0A9Q4L4P0</accession>
<sequence length="1757" mass="195786">MIVTAVSARILAAGSRRPLGGILGVIGIAIGVGAGLALSEPATLGIGSVPGPGVFVLGLAARSGSDRQSDIERLTDQLRQFVARIEGERTAAFTEETGDGPVDADRPIDFTIDRDDDIGRLSAAVDDLAGAVRDRERRRAESERYRQDLYRITSDPSCRGETKVRRLLELGCERLGVETGLIARIDESSDRYEIETAVGREGDREGMVLDLSTTYCQETIESDDILGIYDAAATGRADHPIADRLDISCYVGGEITVEDDLYGTLCFLNAEPRDRPFTPAEKSFIDLMTRWLSHAFERRRYVRRIREREERLERAREFTDDMLDAVDDVVYLLDEDGELQRWNESLTEVTGYADDEIAAMHALDFFDESNCETVANAIEEALETGRTRVESMIETKSGETIPYEFSASALEDPAGNRVIAGIGRDVSERATKERRLERAREFTDDMLDAVDDVFYLLDEDGDLRRWNESLGEVTGYADDEIAEMHALDFFDETNRRIIRDSIAEAFETGETHVEAALETKSGERVPYEFVASVLEDPDGTPVEAGIGRDISDRKERERTLERTRRLLSQAQRLANVGGWELDATADPPELEWSDEVYRIHDVPIDDPIDVDRGIEFYHPDDRPSIEAAIEGALEDGESYDHELRLITADGDHRWIRSIGEPVYEDGEVVKIQGSVQDITERKERERELERTTELLEQAQRIAGFAGWELDVRPDENELAVTDGLYQLFDVPPGMDVGPADSLEFYHPEDRPEVREAIRAAITTGESYDLEVRLFSGNGSERWVRVIGEPVTEGDEVVAIRGSIQDITERKERERELERFETIVQALDELVYTLDEEGRFTFLNDAATPILGYEPEELIGEPAATVIPAADVENAQEMIRELLRSDDPSRTVEIALETADGDLIDVENHIALLPMGDGEFAGTAGVVRDITERKERERRLETTSARLEALFENSPDMINVLDTEGTIVDANRRLADELGYAERELVGTNIWEHDSAFDSDHVVTFLEDLSIGERRKFESEYQRRDGSTFPVEVHLICIDIDNENRFMAISRDVSERKTRERDLRETKRRLELALEGTNTGVWEWDLDTDAVSWNETLERIVGLEPGSFGGTFDAFKDYVHPDDLPRIETAVERAIANDELFQTEFRLRHEDGTWIWVGARARVVKTEDGGTRMVGINNDITPRKEHELALESLHAAARDLLGTDSEAEVAELVVETAAEILDASGVAVYHLDSEVNRLEPVAYTDEFATLCAGPPPVAVGDPDSVLWNAYVTEAGTVVDDPASFDRSQVFGPDVERGVVVPVGDHGVFAVASSGEPIDTGARQLIETLVATTEAAFDRLESEASLREREAELEDRNRRLNRQISITELIRRIDQSLIGADGREEIERTVTDRLLEADDVAFGWIGALDAGGTRLEPRAWAGPGQEYLDDVPLEYDGATEPSVRTARSETPTVVSNVVDGLQDEEWRREALNRGYQSVISVPVSYAEYTYGVLTVYADEPDAFGDLERTVLTELGEGIANAITAAKTREALHAETLLELTLEIEGSDDPLSRIETTTGAAVEYEGLGAHSTDETVLFFETSGVPADEVRAALDDLVSVTAYRLISETDDECRFEATVTGDIVASRLVRHGGSPRSMTAAGDGMEVTVDVPTGTDVREFVEMLRDQYATVDLQARRHVERSMGSRGELVTSLFDGLTDRQLEVLRTAYFAGFFEWPRESTGEEIADMLDVTQPTVNRHLRVGQQRLLAQLFEDEVPLPAA</sequence>
<evidence type="ECO:0000256" key="4">
    <source>
        <dbReference type="ARBA" id="ARBA00022679"/>
    </source>
</evidence>
<dbReference type="Gene3D" id="3.30.450.40">
    <property type="match status" value="3"/>
</dbReference>
<keyword evidence="12" id="KW-1185">Reference proteome</keyword>
<dbReference type="Pfam" id="PF13426">
    <property type="entry name" value="PAS_9"/>
    <property type="match status" value="1"/>
</dbReference>
<keyword evidence="5" id="KW-0418">Kinase</keyword>
<dbReference type="Gene3D" id="2.10.70.100">
    <property type="match status" value="2"/>
</dbReference>
<dbReference type="GO" id="GO:0004673">
    <property type="term" value="F:protein histidine kinase activity"/>
    <property type="evidence" value="ECO:0007669"/>
    <property type="project" value="UniProtKB-EC"/>
</dbReference>
<dbReference type="InterPro" id="IPR036388">
    <property type="entry name" value="WH-like_DNA-bd_sf"/>
</dbReference>
<dbReference type="Pfam" id="PF08448">
    <property type="entry name" value="PAS_4"/>
    <property type="match status" value="2"/>
</dbReference>
<keyword evidence="4" id="KW-0808">Transferase</keyword>
<dbReference type="Pfam" id="PF08447">
    <property type="entry name" value="PAS_3"/>
    <property type="match status" value="3"/>
</dbReference>
<dbReference type="SUPFAM" id="SSF55781">
    <property type="entry name" value="GAF domain-like"/>
    <property type="match status" value="3"/>
</dbReference>
<dbReference type="InterPro" id="IPR000014">
    <property type="entry name" value="PAS"/>
</dbReference>